<dbReference type="OrthoDB" id="3987021at2"/>
<dbReference type="EMBL" id="FOZX01000004">
    <property type="protein sequence ID" value="SFS74768.1"/>
    <property type="molecule type" value="Genomic_DNA"/>
</dbReference>
<sequence>MRAAALRSGRLVVRDDVPEPVPGPGQVLARVVACGICGSDLHFARHGDRMLALGEEMGQPSGIDLDRDVFLGHEFAAEVLEVGPGVDSARVGDLVTSMPILLGEGGMQPIVYSNTVAAGYGERLLLSAPLLLPVPDGVPAHHAALTEPMAVGLHAVTKSGIQDGESALVLGCGPVGLSVIAALKTRGVEEVVASDLSPARRGLATTLGASRVVDPREESPWGGGNPVVFEAIGVPGVLDDVLKRAPREARVVVVGVCMETDSINPHFGISKELSVRFALGYSPEEFAASLRNIAEGVIDVAPLVTARVPLDEIPWAFEALGNPEEHCKIIVEP</sequence>
<dbReference type="PANTHER" id="PTHR43189:SF1">
    <property type="entry name" value="ZINC-TYPE ALCOHOL DEHYDROGENASE-LIKE PROTEIN C1198.01"/>
    <property type="match status" value="1"/>
</dbReference>
<evidence type="ECO:0000256" key="1">
    <source>
        <dbReference type="ARBA" id="ARBA00023002"/>
    </source>
</evidence>
<organism evidence="3 4">
    <name type="scientific">Saccharopolyspora flava</name>
    <dbReference type="NCBI Taxonomy" id="95161"/>
    <lineage>
        <taxon>Bacteria</taxon>
        <taxon>Bacillati</taxon>
        <taxon>Actinomycetota</taxon>
        <taxon>Actinomycetes</taxon>
        <taxon>Pseudonocardiales</taxon>
        <taxon>Pseudonocardiaceae</taxon>
        <taxon>Saccharopolyspora</taxon>
    </lineage>
</organism>
<dbReference type="InterPro" id="IPR020843">
    <property type="entry name" value="ER"/>
</dbReference>
<dbReference type="GO" id="GO:0016491">
    <property type="term" value="F:oxidoreductase activity"/>
    <property type="evidence" value="ECO:0007669"/>
    <property type="project" value="UniProtKB-KW"/>
</dbReference>
<dbReference type="AlphaFoldDB" id="A0A1I6SDE6"/>
<dbReference type="Proteomes" id="UP000198852">
    <property type="component" value="Unassembled WGS sequence"/>
</dbReference>
<keyword evidence="4" id="KW-1185">Reference proteome</keyword>
<dbReference type="Gene3D" id="3.90.180.10">
    <property type="entry name" value="Medium-chain alcohol dehydrogenases, catalytic domain"/>
    <property type="match status" value="1"/>
</dbReference>
<reference evidence="4" key="1">
    <citation type="submission" date="2016-10" db="EMBL/GenBank/DDBJ databases">
        <authorList>
            <person name="Varghese N."/>
            <person name="Submissions S."/>
        </authorList>
    </citation>
    <scope>NUCLEOTIDE SEQUENCE [LARGE SCALE GENOMIC DNA]</scope>
    <source>
        <strain evidence="4">DSM 44771</strain>
    </source>
</reference>
<keyword evidence="1" id="KW-0560">Oxidoreductase</keyword>
<dbReference type="STRING" id="95161.SAMN05660874_03103"/>
<dbReference type="RefSeq" id="WP_093418033.1">
    <property type="nucleotide sequence ID" value="NZ_FOZX01000004.1"/>
</dbReference>
<evidence type="ECO:0000313" key="4">
    <source>
        <dbReference type="Proteomes" id="UP000198852"/>
    </source>
</evidence>
<evidence type="ECO:0000259" key="2">
    <source>
        <dbReference type="SMART" id="SM00829"/>
    </source>
</evidence>
<evidence type="ECO:0000313" key="3">
    <source>
        <dbReference type="EMBL" id="SFS74768.1"/>
    </source>
</evidence>
<accession>A0A1I6SDE6</accession>
<name>A0A1I6SDE6_9PSEU</name>
<dbReference type="InterPro" id="IPR036291">
    <property type="entry name" value="NAD(P)-bd_dom_sf"/>
</dbReference>
<protein>
    <submittedName>
        <fullName evidence="3">Threonine dehydrogenase</fullName>
    </submittedName>
</protein>
<dbReference type="CDD" id="cd08262">
    <property type="entry name" value="Zn_ADH8"/>
    <property type="match status" value="1"/>
</dbReference>
<dbReference type="SUPFAM" id="SSF51735">
    <property type="entry name" value="NAD(P)-binding Rossmann-fold domains"/>
    <property type="match status" value="1"/>
</dbReference>
<dbReference type="SUPFAM" id="SSF50129">
    <property type="entry name" value="GroES-like"/>
    <property type="match status" value="1"/>
</dbReference>
<gene>
    <name evidence="3" type="ORF">SAMN05660874_03103</name>
</gene>
<dbReference type="InterPro" id="IPR013154">
    <property type="entry name" value="ADH-like_N"/>
</dbReference>
<dbReference type="Pfam" id="PF08240">
    <property type="entry name" value="ADH_N"/>
    <property type="match status" value="1"/>
</dbReference>
<dbReference type="InterPro" id="IPR011032">
    <property type="entry name" value="GroES-like_sf"/>
</dbReference>
<dbReference type="SMART" id="SM00829">
    <property type="entry name" value="PKS_ER"/>
    <property type="match status" value="1"/>
</dbReference>
<dbReference type="Gene3D" id="3.40.50.720">
    <property type="entry name" value="NAD(P)-binding Rossmann-like Domain"/>
    <property type="match status" value="1"/>
</dbReference>
<dbReference type="Pfam" id="PF00107">
    <property type="entry name" value="ADH_zinc_N"/>
    <property type="match status" value="1"/>
</dbReference>
<proteinExistence type="predicted"/>
<dbReference type="PANTHER" id="PTHR43189">
    <property type="entry name" value="ZINC-TYPE ALCOHOL DEHYDROGENASE-LIKE PROTEIN C1198.01-RELATED"/>
    <property type="match status" value="1"/>
</dbReference>
<dbReference type="InterPro" id="IPR013149">
    <property type="entry name" value="ADH-like_C"/>
</dbReference>
<feature type="domain" description="Enoyl reductase (ER)" evidence="2">
    <location>
        <begin position="4"/>
        <end position="331"/>
    </location>
</feature>